<evidence type="ECO:0000313" key="2">
    <source>
        <dbReference type="EMBL" id="KAK0464754.1"/>
    </source>
</evidence>
<feature type="region of interest" description="Disordered" evidence="1">
    <location>
        <begin position="110"/>
        <end position="167"/>
    </location>
</feature>
<accession>A0AA39NFN1</accession>
<dbReference type="AlphaFoldDB" id="A0AA39NFN1"/>
<organism evidence="2 3">
    <name type="scientific">Armillaria tabescens</name>
    <name type="common">Ringless honey mushroom</name>
    <name type="synonym">Agaricus tabescens</name>
    <dbReference type="NCBI Taxonomy" id="1929756"/>
    <lineage>
        <taxon>Eukaryota</taxon>
        <taxon>Fungi</taxon>
        <taxon>Dikarya</taxon>
        <taxon>Basidiomycota</taxon>
        <taxon>Agaricomycotina</taxon>
        <taxon>Agaricomycetes</taxon>
        <taxon>Agaricomycetidae</taxon>
        <taxon>Agaricales</taxon>
        <taxon>Marasmiineae</taxon>
        <taxon>Physalacriaceae</taxon>
        <taxon>Desarmillaria</taxon>
    </lineage>
</organism>
<name>A0AA39NFN1_ARMTA</name>
<evidence type="ECO:0000313" key="3">
    <source>
        <dbReference type="Proteomes" id="UP001175211"/>
    </source>
</evidence>
<keyword evidence="3" id="KW-1185">Reference proteome</keyword>
<gene>
    <name evidence="2" type="ORF">EV420DRAFT_1638303</name>
</gene>
<protein>
    <submittedName>
        <fullName evidence="2">Uncharacterized protein</fullName>
    </submittedName>
</protein>
<evidence type="ECO:0000256" key="1">
    <source>
        <dbReference type="SAM" id="MobiDB-lite"/>
    </source>
</evidence>
<dbReference type="RefSeq" id="XP_060335875.1">
    <property type="nucleotide sequence ID" value="XM_060476816.1"/>
</dbReference>
<dbReference type="Proteomes" id="UP001175211">
    <property type="component" value="Unassembled WGS sequence"/>
</dbReference>
<reference evidence="2" key="1">
    <citation type="submission" date="2023-06" db="EMBL/GenBank/DDBJ databases">
        <authorList>
            <consortium name="Lawrence Berkeley National Laboratory"/>
            <person name="Ahrendt S."/>
            <person name="Sahu N."/>
            <person name="Indic B."/>
            <person name="Wong-Bajracharya J."/>
            <person name="Merenyi Z."/>
            <person name="Ke H.-M."/>
            <person name="Monk M."/>
            <person name="Kocsube S."/>
            <person name="Drula E."/>
            <person name="Lipzen A."/>
            <person name="Balint B."/>
            <person name="Henrissat B."/>
            <person name="Andreopoulos B."/>
            <person name="Martin F.M."/>
            <person name="Harder C.B."/>
            <person name="Rigling D."/>
            <person name="Ford K.L."/>
            <person name="Foster G.D."/>
            <person name="Pangilinan J."/>
            <person name="Papanicolaou A."/>
            <person name="Barry K."/>
            <person name="LaButti K."/>
            <person name="Viragh M."/>
            <person name="Koriabine M."/>
            <person name="Yan M."/>
            <person name="Riley R."/>
            <person name="Champramary S."/>
            <person name="Plett K.L."/>
            <person name="Tsai I.J."/>
            <person name="Slot J."/>
            <person name="Sipos G."/>
            <person name="Plett J."/>
            <person name="Nagy L.G."/>
            <person name="Grigoriev I.V."/>
        </authorList>
    </citation>
    <scope>NUCLEOTIDE SEQUENCE</scope>
    <source>
        <strain evidence="2">CCBAS 213</strain>
    </source>
</reference>
<comment type="caution">
    <text evidence="2">The sequence shown here is derived from an EMBL/GenBank/DDBJ whole genome shotgun (WGS) entry which is preliminary data.</text>
</comment>
<feature type="compositionally biased region" description="Basic residues" evidence="1">
    <location>
        <begin position="149"/>
        <end position="164"/>
    </location>
</feature>
<dbReference type="EMBL" id="JAUEPS010000006">
    <property type="protein sequence ID" value="KAK0464754.1"/>
    <property type="molecule type" value="Genomic_DNA"/>
</dbReference>
<proteinExistence type="predicted"/>
<dbReference type="GeneID" id="85360364"/>
<feature type="compositionally biased region" description="Polar residues" evidence="1">
    <location>
        <begin position="117"/>
        <end position="130"/>
    </location>
</feature>
<sequence>MSAEPSLSTICGLVQKLAALYPCLPPKKISVTLSNDNIYHVMTAVNGDDDFSTFNQRFDILYAEHLCNEHGQLPNIWTLHLKSLETPNQPVLPTQMMTTTSAIQDTPLSVTEGPAATPQTMPESSEQVQEPTEDAVATKTPAAWTTTNVKKKQAKGAGKQRKSSKNPLVELYNEGAFLSDNDEDDHNFTNWGHLLVTNYTNKIKQLSMTCTSVRRL</sequence>